<organism evidence="1 2">
    <name type="scientific">Diatraea saccharalis</name>
    <name type="common">sugarcane borer</name>
    <dbReference type="NCBI Taxonomy" id="40085"/>
    <lineage>
        <taxon>Eukaryota</taxon>
        <taxon>Metazoa</taxon>
        <taxon>Ecdysozoa</taxon>
        <taxon>Arthropoda</taxon>
        <taxon>Hexapoda</taxon>
        <taxon>Insecta</taxon>
        <taxon>Pterygota</taxon>
        <taxon>Neoptera</taxon>
        <taxon>Endopterygota</taxon>
        <taxon>Lepidoptera</taxon>
        <taxon>Glossata</taxon>
        <taxon>Ditrysia</taxon>
        <taxon>Pyraloidea</taxon>
        <taxon>Crambidae</taxon>
        <taxon>Crambinae</taxon>
        <taxon>Diatraea</taxon>
    </lineage>
</organism>
<evidence type="ECO:0000313" key="2">
    <source>
        <dbReference type="Proteomes" id="UP001153714"/>
    </source>
</evidence>
<sequence length="270" mass="31418">MSSTTFKIESGAQLLARLNRKHSIENFYPMLFGAGPKQGEVVEMFSEINVTILLYDLICETLLPVYFGGTEIGVILYSCNGNFSYDNFVSYMRYKISTHPIILQSSVIQNFNDIQLNEIQKKLLSNIFIADIYDATQLYTSIHNLENVLLEHKNISMLIVDTLTAFYWTEQTHKFIKMDVYLKNLLQMIQKASKEHKITIIYTRPEHFSSSKESIEMLESCSKLPVLEKVNYRIQIVPTEENSKFHVNIQSYNGIQRTQLYMDSYTIKWI</sequence>
<evidence type="ECO:0008006" key="3">
    <source>
        <dbReference type="Google" id="ProtNLM"/>
    </source>
</evidence>
<dbReference type="SUPFAM" id="SSF52540">
    <property type="entry name" value="P-loop containing nucleoside triphosphate hydrolases"/>
    <property type="match status" value="1"/>
</dbReference>
<dbReference type="InterPro" id="IPR030547">
    <property type="entry name" value="XRCC2"/>
</dbReference>
<dbReference type="Proteomes" id="UP001153714">
    <property type="component" value="Chromosome 10"/>
</dbReference>
<dbReference type="Gene3D" id="3.40.50.300">
    <property type="entry name" value="P-loop containing nucleotide triphosphate hydrolases"/>
    <property type="match status" value="1"/>
</dbReference>
<dbReference type="PANTHER" id="PTHR46644:SF2">
    <property type="entry name" value="DNA REPAIR PROTEIN XRCC2"/>
    <property type="match status" value="1"/>
</dbReference>
<dbReference type="OrthoDB" id="420422at2759"/>
<gene>
    <name evidence="1" type="ORF">DIATSA_LOCUS1367</name>
</gene>
<dbReference type="GO" id="GO:0000400">
    <property type="term" value="F:four-way junction DNA binding"/>
    <property type="evidence" value="ECO:0007669"/>
    <property type="project" value="TreeGrafter"/>
</dbReference>
<dbReference type="EMBL" id="OU893341">
    <property type="protein sequence ID" value="CAG9783177.1"/>
    <property type="molecule type" value="Genomic_DNA"/>
</dbReference>
<accession>A0A9N9QTU6</accession>
<dbReference type="AlphaFoldDB" id="A0A9N9QTU6"/>
<dbReference type="GO" id="GO:0033063">
    <property type="term" value="C:Rad51B-Rad51C-Rad51D-XRCC2 complex"/>
    <property type="evidence" value="ECO:0007669"/>
    <property type="project" value="InterPro"/>
</dbReference>
<dbReference type="PANTHER" id="PTHR46644">
    <property type="entry name" value="DNA REPAIR PROTEIN XRCC2"/>
    <property type="match status" value="1"/>
</dbReference>
<reference evidence="1" key="2">
    <citation type="submission" date="2022-10" db="EMBL/GenBank/DDBJ databases">
        <authorList>
            <consortium name="ENA_rothamsted_submissions"/>
            <consortium name="culmorum"/>
            <person name="King R."/>
        </authorList>
    </citation>
    <scope>NUCLEOTIDE SEQUENCE</scope>
</reference>
<dbReference type="GO" id="GO:0005657">
    <property type="term" value="C:replication fork"/>
    <property type="evidence" value="ECO:0007669"/>
    <property type="project" value="InterPro"/>
</dbReference>
<keyword evidence="2" id="KW-1185">Reference proteome</keyword>
<name>A0A9N9QTU6_9NEOP</name>
<proteinExistence type="predicted"/>
<reference evidence="1" key="1">
    <citation type="submission" date="2021-12" db="EMBL/GenBank/DDBJ databases">
        <authorList>
            <person name="King R."/>
        </authorList>
    </citation>
    <scope>NUCLEOTIDE SEQUENCE</scope>
</reference>
<protein>
    <recommendedName>
        <fullName evidence="3">DNA repair protein XRCC2</fullName>
    </recommendedName>
</protein>
<dbReference type="GO" id="GO:0042148">
    <property type="term" value="P:DNA strand invasion"/>
    <property type="evidence" value="ECO:0007669"/>
    <property type="project" value="TreeGrafter"/>
</dbReference>
<dbReference type="GO" id="GO:0000724">
    <property type="term" value="P:double-strand break repair via homologous recombination"/>
    <property type="evidence" value="ECO:0007669"/>
    <property type="project" value="InterPro"/>
</dbReference>
<dbReference type="InterPro" id="IPR027417">
    <property type="entry name" value="P-loop_NTPase"/>
</dbReference>
<dbReference type="GO" id="GO:0005813">
    <property type="term" value="C:centrosome"/>
    <property type="evidence" value="ECO:0007669"/>
    <property type="project" value="TreeGrafter"/>
</dbReference>
<evidence type="ECO:0000313" key="1">
    <source>
        <dbReference type="EMBL" id="CAG9783177.1"/>
    </source>
</evidence>